<comment type="function">
    <text evidence="3">Inhibits all the catalytic activities of DNA gyrase by preventing its interaction with DNA. Acts by binding directly to the C-terminal domain of GyrB, which probably disrupts DNA binding by the gyrase.</text>
</comment>
<evidence type="ECO:0000313" key="5">
    <source>
        <dbReference type="Proteomes" id="UP000838100"/>
    </source>
</evidence>
<protein>
    <recommendedName>
        <fullName evidence="3">DNA gyrase inhibitor YacG</fullName>
    </recommendedName>
</protein>
<comment type="caution">
    <text evidence="4">The sequence shown here is derived from an EMBL/GenBank/DDBJ whole genome shotgun (WGS) entry which is preliminary data.</text>
</comment>
<name>A0ABM9AIW6_9GAMM</name>
<gene>
    <name evidence="3 4" type="primary">yacG</name>
    <name evidence="4" type="ORF">SIN8267_03317</name>
</gene>
<dbReference type="InterPro" id="IPR013088">
    <property type="entry name" value="Znf_NHR/GATA"/>
</dbReference>
<comment type="similarity">
    <text evidence="3">Belongs to the DNA gyrase inhibitor YacG family.</text>
</comment>
<comment type="cofactor">
    <cofactor evidence="3">
        <name>Zn(2+)</name>
        <dbReference type="ChEBI" id="CHEBI:29105"/>
    </cofactor>
    <text evidence="3">Binds 1 zinc ion.</text>
</comment>
<dbReference type="RefSeq" id="WP_237445858.1">
    <property type="nucleotide sequence ID" value="NZ_CAKLPX010000005.1"/>
</dbReference>
<dbReference type="SUPFAM" id="SSF57716">
    <property type="entry name" value="Glucocorticoid receptor-like (DNA-binding domain)"/>
    <property type="match status" value="1"/>
</dbReference>
<dbReference type="Proteomes" id="UP000838100">
    <property type="component" value="Unassembled WGS sequence"/>
</dbReference>
<accession>A0ABM9AIW6</accession>
<dbReference type="EMBL" id="CAKLPX010000005">
    <property type="protein sequence ID" value="CAH0993176.1"/>
    <property type="molecule type" value="Genomic_DNA"/>
</dbReference>
<keyword evidence="1 3" id="KW-0479">Metal-binding</keyword>
<keyword evidence="2 3" id="KW-0862">Zinc</keyword>
<feature type="binding site" evidence="3">
    <location>
        <position position="33"/>
    </location>
    <ligand>
        <name>Zn(2+)</name>
        <dbReference type="ChEBI" id="CHEBI:29105"/>
    </ligand>
</feature>
<dbReference type="PANTHER" id="PTHR36150:SF1">
    <property type="entry name" value="DNA GYRASE INHIBITOR YACG"/>
    <property type="match status" value="1"/>
</dbReference>
<reference evidence="4" key="1">
    <citation type="submission" date="2021-12" db="EMBL/GenBank/DDBJ databases">
        <authorList>
            <person name="Rodrigo-Torres L."/>
            <person name="Arahal R. D."/>
            <person name="Lucena T."/>
        </authorList>
    </citation>
    <scope>NUCLEOTIDE SEQUENCE</scope>
    <source>
        <strain evidence="4">CECT 8267</strain>
    </source>
</reference>
<keyword evidence="5" id="KW-1185">Reference proteome</keyword>
<feature type="binding site" evidence="3">
    <location>
        <position position="29"/>
    </location>
    <ligand>
        <name>Zn(2+)</name>
        <dbReference type="ChEBI" id="CHEBI:29105"/>
    </ligand>
</feature>
<dbReference type="Pfam" id="PF03884">
    <property type="entry name" value="YacG"/>
    <property type="match status" value="1"/>
</dbReference>
<proteinExistence type="inferred from homology"/>
<evidence type="ECO:0000256" key="3">
    <source>
        <dbReference type="HAMAP-Rule" id="MF_00649"/>
    </source>
</evidence>
<feature type="binding site" evidence="3">
    <location>
        <position position="10"/>
    </location>
    <ligand>
        <name>Zn(2+)</name>
        <dbReference type="ChEBI" id="CHEBI:29105"/>
    </ligand>
</feature>
<dbReference type="PANTHER" id="PTHR36150">
    <property type="entry name" value="DNA GYRASE INHIBITOR YACG"/>
    <property type="match status" value="1"/>
</dbReference>
<dbReference type="HAMAP" id="MF_00649">
    <property type="entry name" value="DNA_gyrase_inhibitor_YacG"/>
    <property type="match status" value="1"/>
</dbReference>
<sequence>MTEKQPIIACPSCKKSTLYSKDNPDRPFCSKRCKDADFIDWSNEQRTIAGNSVYDDLLSGDLDQLAE</sequence>
<evidence type="ECO:0000313" key="4">
    <source>
        <dbReference type="EMBL" id="CAH0993176.1"/>
    </source>
</evidence>
<feature type="binding site" evidence="3">
    <location>
        <position position="13"/>
    </location>
    <ligand>
        <name>Zn(2+)</name>
        <dbReference type="ChEBI" id="CHEBI:29105"/>
    </ligand>
</feature>
<comment type="subunit">
    <text evidence="3">Interacts with GyrB.</text>
</comment>
<dbReference type="InterPro" id="IPR005584">
    <property type="entry name" value="DNA_gyrase_inhibitor_YacG"/>
</dbReference>
<evidence type="ECO:0000256" key="2">
    <source>
        <dbReference type="ARBA" id="ARBA00022833"/>
    </source>
</evidence>
<evidence type="ECO:0000256" key="1">
    <source>
        <dbReference type="ARBA" id="ARBA00022723"/>
    </source>
</evidence>
<organism evidence="4 5">
    <name type="scientific">Sinobacterium norvegicum</name>
    <dbReference type="NCBI Taxonomy" id="1641715"/>
    <lineage>
        <taxon>Bacteria</taxon>
        <taxon>Pseudomonadati</taxon>
        <taxon>Pseudomonadota</taxon>
        <taxon>Gammaproteobacteria</taxon>
        <taxon>Cellvibrionales</taxon>
        <taxon>Spongiibacteraceae</taxon>
        <taxon>Sinobacterium</taxon>
    </lineage>
</organism>
<dbReference type="Gene3D" id="3.30.50.10">
    <property type="entry name" value="Erythroid Transcription Factor GATA-1, subunit A"/>
    <property type="match status" value="1"/>
</dbReference>